<dbReference type="EMBL" id="MN739271">
    <property type="protein sequence ID" value="QHS96542.1"/>
    <property type="molecule type" value="Genomic_DNA"/>
</dbReference>
<sequence length="372" mass="42375">MNIHKITSDFSFDGLHLEEPKSLQGGSAYSVPIRYNSEILLVQTQTCTCKNGFVTNGRKTYIDLVFTQNDTYILNWIESLEEQLQKKIFEKSSEWFEQSLTEDDIESSFLSILKPQKNRTKYILRCYVHNLTNFNIGVKIYDEAGNDLATKDITPEVNIACILSLQDIKFSSKNFQVFINVKQIMVFRDLEKDRMLLLEKPDVSPHAPTLVPEPAALVPAEPAVPEPAALVPEPPVPAEAPVSDNSLNLVSDIPFINPSCLEKTVDMKCMDIKELDMKCVDMKCVDMKCADMKCMDMNDMEELDMNDMEELDMKCMDINDTEALEMDELEGNNDTSKYIALYNEAREKAELAKKEALLAFLEVNNIKKKYNL</sequence>
<organism evidence="1">
    <name type="scientific">viral metagenome</name>
    <dbReference type="NCBI Taxonomy" id="1070528"/>
    <lineage>
        <taxon>unclassified sequences</taxon>
        <taxon>metagenomes</taxon>
        <taxon>organismal metagenomes</taxon>
    </lineage>
</organism>
<name>A0A6C0BWU6_9ZZZZ</name>
<proteinExistence type="predicted"/>
<reference evidence="1" key="1">
    <citation type="journal article" date="2020" name="Nature">
        <title>Giant virus diversity and host interactions through global metagenomics.</title>
        <authorList>
            <person name="Schulz F."/>
            <person name="Roux S."/>
            <person name="Paez-Espino D."/>
            <person name="Jungbluth S."/>
            <person name="Walsh D.A."/>
            <person name="Denef V.J."/>
            <person name="McMahon K.D."/>
            <person name="Konstantinidis K.T."/>
            <person name="Eloe-Fadrosh E.A."/>
            <person name="Kyrpides N.C."/>
            <person name="Woyke T."/>
        </authorList>
    </citation>
    <scope>NUCLEOTIDE SEQUENCE</scope>
    <source>
        <strain evidence="1">GVMAG-M-3300020166-18</strain>
    </source>
</reference>
<accession>A0A6C0BWU6</accession>
<dbReference type="AlphaFoldDB" id="A0A6C0BWU6"/>
<protein>
    <submittedName>
        <fullName evidence="1">Uncharacterized protein</fullName>
    </submittedName>
</protein>
<evidence type="ECO:0000313" key="1">
    <source>
        <dbReference type="EMBL" id="QHS96542.1"/>
    </source>
</evidence>